<dbReference type="EMBL" id="LT629688">
    <property type="protein sequence ID" value="SDD42956.1"/>
    <property type="molecule type" value="Genomic_DNA"/>
</dbReference>
<dbReference type="RefSeq" id="WP_157676975.1">
    <property type="nucleotide sequence ID" value="NZ_LT629688.1"/>
</dbReference>
<dbReference type="OrthoDB" id="5244115at2"/>
<accession>A0A1G6UQI3</accession>
<evidence type="ECO:0000259" key="1">
    <source>
        <dbReference type="PROSITE" id="PS51674"/>
    </source>
</evidence>
<dbReference type="PROSITE" id="PS51674">
    <property type="entry name" value="4FE4S_WBL"/>
    <property type="match status" value="1"/>
</dbReference>
<protein>
    <recommendedName>
        <fullName evidence="1">4Fe-4S Wbl-type domain-containing protein</fullName>
    </recommendedName>
</protein>
<keyword evidence="3" id="KW-1185">Reference proteome</keyword>
<dbReference type="STRING" id="675864.SAMN04489747_0930"/>
<proteinExistence type="predicted"/>
<dbReference type="AlphaFoldDB" id="A0A1G6UQI3"/>
<feature type="domain" description="4Fe-4S Wbl-type" evidence="1">
    <location>
        <begin position="1"/>
        <end position="67"/>
    </location>
</feature>
<reference evidence="2 3" key="1">
    <citation type="submission" date="2016-10" db="EMBL/GenBank/DDBJ databases">
        <authorList>
            <person name="de Groot N.N."/>
        </authorList>
    </citation>
    <scope>NUCLEOTIDE SEQUENCE [LARGE SCALE GENOMIC DNA]</scope>
    <source>
        <strain evidence="2 3">MON 2.2</strain>
    </source>
</reference>
<sequence>MSAPVVFEDWMDDGACSRMPTFTILKLTIQQRLCGDCPVRVECLAYGRQHGAEGDVWGGEVITRPKTEQRTCPQCGSQFETTPSSQRRFCSSRCGGLFHSPPKQQPAPPRPARRAPSTCEICGTGLPHQRRRYCSRECWNRARALAVKPVTTCEGCGTSFTPPRNRPTTARFCSRRCSNSRSRTRKDA</sequence>
<dbReference type="InterPro" id="IPR034768">
    <property type="entry name" value="4FE4S_WBL"/>
</dbReference>
<dbReference type="Proteomes" id="UP000198546">
    <property type="component" value="Chromosome i"/>
</dbReference>
<gene>
    <name evidence="2" type="ORF">SAMN04489747_0930</name>
</gene>
<organism evidence="2 3">
    <name type="scientific">Auraticoccus monumenti</name>
    <dbReference type="NCBI Taxonomy" id="675864"/>
    <lineage>
        <taxon>Bacteria</taxon>
        <taxon>Bacillati</taxon>
        <taxon>Actinomycetota</taxon>
        <taxon>Actinomycetes</taxon>
        <taxon>Propionibacteriales</taxon>
        <taxon>Propionibacteriaceae</taxon>
        <taxon>Auraticoccus</taxon>
    </lineage>
</organism>
<evidence type="ECO:0000313" key="3">
    <source>
        <dbReference type="Proteomes" id="UP000198546"/>
    </source>
</evidence>
<name>A0A1G6UQI3_9ACTN</name>
<evidence type="ECO:0000313" key="2">
    <source>
        <dbReference type="EMBL" id="SDD42956.1"/>
    </source>
</evidence>